<evidence type="ECO:0000259" key="9">
    <source>
        <dbReference type="Pfam" id="PF01634"/>
    </source>
</evidence>
<keyword evidence="6 10" id="KW-0808">Transferase</keyword>
<protein>
    <recommendedName>
        <fullName evidence="3 8">ATP phosphoribosyltransferase</fullName>
        <ecNumber evidence="3 8">2.4.2.17</ecNumber>
    </recommendedName>
</protein>
<dbReference type="InterPro" id="IPR001348">
    <property type="entry name" value="ATP_PRibTrfase_HisG"/>
</dbReference>
<organism evidence="10 11">
    <name type="scientific">Picrophilus torridus (strain ATCC 700027 / DSM 9790 / JCM 10055 / NBRC 100828 / KAW 2/3)</name>
    <dbReference type="NCBI Taxonomy" id="1122961"/>
    <lineage>
        <taxon>Archaea</taxon>
        <taxon>Methanobacteriati</taxon>
        <taxon>Thermoplasmatota</taxon>
        <taxon>Thermoplasmata</taxon>
        <taxon>Thermoplasmatales</taxon>
        <taxon>Picrophilaceae</taxon>
        <taxon>Picrophilus</taxon>
    </lineage>
</organism>
<reference evidence="10 11" key="1">
    <citation type="submission" date="2017-04" db="EMBL/GenBank/DDBJ databases">
        <authorList>
            <person name="Varghese N."/>
            <person name="Submissions S."/>
        </authorList>
    </citation>
    <scope>NUCLEOTIDE SEQUENCE [LARGE SCALE GENOMIC DNA]</scope>
    <source>
        <strain evidence="10 11">DSM 9789</strain>
    </source>
</reference>
<evidence type="ECO:0000256" key="2">
    <source>
        <dbReference type="ARBA" id="ARBA00004667"/>
    </source>
</evidence>
<keyword evidence="4" id="KW-0028">Amino-acid biosynthesis</keyword>
<dbReference type="GO" id="GO:0003879">
    <property type="term" value="F:ATP phosphoribosyltransferase activity"/>
    <property type="evidence" value="ECO:0007669"/>
    <property type="project" value="UniProtKB-UniRule"/>
</dbReference>
<evidence type="ECO:0000256" key="3">
    <source>
        <dbReference type="ARBA" id="ARBA00011946"/>
    </source>
</evidence>
<keyword evidence="5 10" id="KW-0328">Glycosyltransferase</keyword>
<evidence type="ECO:0000256" key="5">
    <source>
        <dbReference type="ARBA" id="ARBA00022676"/>
    </source>
</evidence>
<evidence type="ECO:0000256" key="4">
    <source>
        <dbReference type="ARBA" id="ARBA00022605"/>
    </source>
</evidence>
<evidence type="ECO:0000313" key="10">
    <source>
        <dbReference type="EMBL" id="SMD31007.1"/>
    </source>
</evidence>
<comment type="caution">
    <text evidence="10">The sequence shown here is derived from an EMBL/GenBank/DDBJ whole genome shotgun (WGS) entry which is preliminary data.</text>
</comment>
<comment type="catalytic activity">
    <reaction evidence="1">
        <text>1-(5-phospho-beta-D-ribosyl)-ATP + diphosphate = 5-phospho-alpha-D-ribose 1-diphosphate + ATP</text>
        <dbReference type="Rhea" id="RHEA:18473"/>
        <dbReference type="ChEBI" id="CHEBI:30616"/>
        <dbReference type="ChEBI" id="CHEBI:33019"/>
        <dbReference type="ChEBI" id="CHEBI:58017"/>
        <dbReference type="ChEBI" id="CHEBI:73183"/>
        <dbReference type="EC" id="2.4.2.17"/>
    </reaction>
</comment>
<keyword evidence="7" id="KW-0368">Histidine biosynthesis</keyword>
<accession>A0A8G2FWX4</accession>
<dbReference type="PROSITE" id="PS01316">
    <property type="entry name" value="ATP_P_PHORIBOSYLTR"/>
    <property type="match status" value="1"/>
</dbReference>
<dbReference type="Proteomes" id="UP000192315">
    <property type="component" value="Unassembled WGS sequence"/>
</dbReference>
<dbReference type="PANTHER" id="PTHR21403">
    <property type="entry name" value="ATP PHOSPHORIBOSYLTRANSFERASE ATP-PRTASE"/>
    <property type="match status" value="1"/>
</dbReference>
<dbReference type="UniPathway" id="UPA00031">
    <property type="reaction ID" value="UER00006"/>
</dbReference>
<dbReference type="GO" id="GO:0005737">
    <property type="term" value="C:cytoplasm"/>
    <property type="evidence" value="ECO:0007669"/>
    <property type="project" value="InterPro"/>
</dbReference>
<keyword evidence="11" id="KW-1185">Reference proteome</keyword>
<dbReference type="Pfam" id="PF01634">
    <property type="entry name" value="HisG"/>
    <property type="match status" value="1"/>
</dbReference>
<proteinExistence type="predicted"/>
<name>A0A8G2FWX4_PICTO</name>
<dbReference type="Gene3D" id="3.40.190.10">
    <property type="entry name" value="Periplasmic binding protein-like II"/>
    <property type="match status" value="2"/>
</dbReference>
<sequence length="219" mass="24895">MARTNHHSWRAYDPGSFGNSMKFVIPTGRLFYTSLRFLDSIGILIQPEDRKLIFNYNDFTVISVKPDDVPYFVGLGGLGICGLDTVMEINRNLLMLKRLDCSRYRLSVISSMEYDLEDLDGKTVATRHARITREFFNKLGINIKILKLHGALEVAPLTGVADAIVDIIDTGNTIKKNGLIEIKKIMDINPWVISNKRFFYENEDEIKLLLKGGFQVGYI</sequence>
<dbReference type="PANTHER" id="PTHR21403:SF8">
    <property type="entry name" value="ATP PHOSPHORIBOSYLTRANSFERASE"/>
    <property type="match status" value="1"/>
</dbReference>
<evidence type="ECO:0000256" key="1">
    <source>
        <dbReference type="ARBA" id="ARBA00000915"/>
    </source>
</evidence>
<dbReference type="SUPFAM" id="SSF53850">
    <property type="entry name" value="Periplasmic binding protein-like II"/>
    <property type="match status" value="1"/>
</dbReference>
<feature type="domain" description="ATP phosphoribosyltransferase catalytic" evidence="9">
    <location>
        <begin position="65"/>
        <end position="210"/>
    </location>
</feature>
<dbReference type="EMBL" id="FWYE01000002">
    <property type="protein sequence ID" value="SMD31007.1"/>
    <property type="molecule type" value="Genomic_DNA"/>
</dbReference>
<comment type="pathway">
    <text evidence="2">Amino-acid biosynthesis; L-histidine biosynthesis; L-histidine from 5-phospho-alpha-D-ribose 1-diphosphate: step 1/9.</text>
</comment>
<dbReference type="InterPro" id="IPR013820">
    <property type="entry name" value="ATP_PRibTrfase_cat"/>
</dbReference>
<dbReference type="GO" id="GO:0000105">
    <property type="term" value="P:L-histidine biosynthetic process"/>
    <property type="evidence" value="ECO:0007669"/>
    <property type="project" value="UniProtKB-UniRule"/>
</dbReference>
<dbReference type="InterPro" id="IPR018198">
    <property type="entry name" value="ATP_PRibTrfase_CS"/>
</dbReference>
<gene>
    <name evidence="10" type="ORF">SAMN02745355_0925</name>
</gene>
<evidence type="ECO:0000256" key="6">
    <source>
        <dbReference type="ARBA" id="ARBA00022679"/>
    </source>
</evidence>
<evidence type="ECO:0000256" key="7">
    <source>
        <dbReference type="ARBA" id="ARBA00023102"/>
    </source>
</evidence>
<evidence type="ECO:0000256" key="8">
    <source>
        <dbReference type="NCBIfam" id="TIGR00070"/>
    </source>
</evidence>
<dbReference type="NCBIfam" id="TIGR00070">
    <property type="entry name" value="hisG"/>
    <property type="match status" value="1"/>
</dbReference>
<dbReference type="AlphaFoldDB" id="A0A8G2FWX4"/>
<dbReference type="EC" id="2.4.2.17" evidence="3 8"/>
<evidence type="ECO:0000313" key="11">
    <source>
        <dbReference type="Proteomes" id="UP000192315"/>
    </source>
</evidence>